<sequence length="187" mass="19974">MSYRTRLIVVTAGLALALSGCSGAGDTAETPSVATLQSGVPAAGAAAGAQRPVYRMDATEDEIKALAKPWMDCLAGEGVQNPDQALGVVLKGGTVEDLRKVDLGGQEAAWKTCLAEQPESFEQNQLRSDPTEFKDNQREWYRCAQAAGYKLTAPDPETGQFGITEVGPNGDFGSEKMQECRRQAFEN</sequence>
<evidence type="ECO:0000256" key="1">
    <source>
        <dbReference type="SAM" id="SignalP"/>
    </source>
</evidence>
<evidence type="ECO:0000313" key="3">
    <source>
        <dbReference type="Proteomes" id="UP000612282"/>
    </source>
</evidence>
<dbReference type="Proteomes" id="UP000612282">
    <property type="component" value="Unassembled WGS sequence"/>
</dbReference>
<reference evidence="2 3" key="1">
    <citation type="submission" date="2021-01" db="EMBL/GenBank/DDBJ databases">
        <title>Whole genome shotgun sequence of Actinoplanes couchii NBRC 106145.</title>
        <authorList>
            <person name="Komaki H."/>
            <person name="Tamura T."/>
        </authorList>
    </citation>
    <scope>NUCLEOTIDE SEQUENCE [LARGE SCALE GENOMIC DNA]</scope>
    <source>
        <strain evidence="2 3">NBRC 106145</strain>
    </source>
</reference>
<dbReference type="RefSeq" id="WP_203808488.1">
    <property type="nucleotide sequence ID" value="NZ_BAAAQE010000047.1"/>
</dbReference>
<proteinExistence type="predicted"/>
<evidence type="ECO:0008006" key="4">
    <source>
        <dbReference type="Google" id="ProtNLM"/>
    </source>
</evidence>
<keyword evidence="1" id="KW-0732">Signal</keyword>
<comment type="caution">
    <text evidence="2">The sequence shown here is derived from an EMBL/GenBank/DDBJ whole genome shotgun (WGS) entry which is preliminary data.</text>
</comment>
<feature type="chain" id="PRO_5047400601" description="Lipoprotein" evidence="1">
    <location>
        <begin position="25"/>
        <end position="187"/>
    </location>
</feature>
<gene>
    <name evidence="2" type="ORF">Aco03nite_093740</name>
</gene>
<accession>A0ABQ3XR28</accession>
<evidence type="ECO:0000313" key="2">
    <source>
        <dbReference type="EMBL" id="GID60970.1"/>
    </source>
</evidence>
<feature type="signal peptide" evidence="1">
    <location>
        <begin position="1"/>
        <end position="24"/>
    </location>
</feature>
<dbReference type="PROSITE" id="PS51257">
    <property type="entry name" value="PROKAR_LIPOPROTEIN"/>
    <property type="match status" value="1"/>
</dbReference>
<keyword evidence="3" id="KW-1185">Reference proteome</keyword>
<dbReference type="EMBL" id="BOMG01000117">
    <property type="protein sequence ID" value="GID60970.1"/>
    <property type="molecule type" value="Genomic_DNA"/>
</dbReference>
<protein>
    <recommendedName>
        <fullName evidence="4">Lipoprotein</fullName>
    </recommendedName>
</protein>
<organism evidence="2 3">
    <name type="scientific">Actinoplanes couchii</name>
    <dbReference type="NCBI Taxonomy" id="403638"/>
    <lineage>
        <taxon>Bacteria</taxon>
        <taxon>Bacillati</taxon>
        <taxon>Actinomycetota</taxon>
        <taxon>Actinomycetes</taxon>
        <taxon>Micromonosporales</taxon>
        <taxon>Micromonosporaceae</taxon>
        <taxon>Actinoplanes</taxon>
    </lineage>
</organism>
<name>A0ABQ3XR28_9ACTN</name>